<keyword evidence="2" id="KW-1185">Reference proteome</keyword>
<gene>
    <name evidence="1" type="ORF">AAF712_015997</name>
</gene>
<comment type="caution">
    <text evidence="1">The sequence shown here is derived from an EMBL/GenBank/DDBJ whole genome shotgun (WGS) entry which is preliminary data.</text>
</comment>
<name>A0ABR2Z7X2_9AGAR</name>
<evidence type="ECO:0000313" key="1">
    <source>
        <dbReference type="EMBL" id="KAL0057365.1"/>
    </source>
</evidence>
<dbReference type="Proteomes" id="UP001437256">
    <property type="component" value="Unassembled WGS sequence"/>
</dbReference>
<evidence type="ECO:0000313" key="2">
    <source>
        <dbReference type="Proteomes" id="UP001437256"/>
    </source>
</evidence>
<protein>
    <submittedName>
        <fullName evidence="1">Uncharacterized protein</fullName>
    </submittedName>
</protein>
<organism evidence="1 2">
    <name type="scientific">Marasmius tenuissimus</name>
    <dbReference type="NCBI Taxonomy" id="585030"/>
    <lineage>
        <taxon>Eukaryota</taxon>
        <taxon>Fungi</taxon>
        <taxon>Dikarya</taxon>
        <taxon>Basidiomycota</taxon>
        <taxon>Agaricomycotina</taxon>
        <taxon>Agaricomycetes</taxon>
        <taxon>Agaricomycetidae</taxon>
        <taxon>Agaricales</taxon>
        <taxon>Marasmiineae</taxon>
        <taxon>Marasmiaceae</taxon>
        <taxon>Marasmius</taxon>
    </lineage>
</organism>
<proteinExistence type="predicted"/>
<accession>A0ABR2Z7X2</accession>
<dbReference type="EMBL" id="JBBXMP010000568">
    <property type="protein sequence ID" value="KAL0057365.1"/>
    <property type="molecule type" value="Genomic_DNA"/>
</dbReference>
<sequence>MPLNNMPKDLCEINFGKITYERDDKEGTIWIKRETGGPEPDPVIQDKGVKNATWNTPSVKCHLPGSTLFMGIKGPLKTMSGCYWASQSDEIMKCLPPKSDNLPFPIGGIWVHDVKKGPNQEAIRQAFVYNTEDDWLVVPREALEKGAAAFPHPQYADLWFAMGGDGKPKWLKADMLAKYKRTKMMNQALGKLEGIPATVIAAAGDQPHVKARTVKVEGVAEDVIGPAATAQLHATPYHSNNVTRANPPGG</sequence>
<reference evidence="1 2" key="1">
    <citation type="submission" date="2024-05" db="EMBL/GenBank/DDBJ databases">
        <title>A draft genome resource for the thread blight pathogen Marasmius tenuissimus strain MS-2.</title>
        <authorList>
            <person name="Yulfo-Soto G.E."/>
            <person name="Baruah I.K."/>
            <person name="Amoako-Attah I."/>
            <person name="Bukari Y."/>
            <person name="Meinhardt L.W."/>
            <person name="Bailey B.A."/>
            <person name="Cohen S.P."/>
        </authorList>
    </citation>
    <scope>NUCLEOTIDE SEQUENCE [LARGE SCALE GENOMIC DNA]</scope>
    <source>
        <strain evidence="1 2">MS-2</strain>
    </source>
</reference>